<name>A0A1B9I6M5_9TREE</name>
<dbReference type="Gene3D" id="2.160.20.10">
    <property type="entry name" value="Single-stranded right-handed beta-helix, Pectin lyase-like"/>
    <property type="match status" value="1"/>
</dbReference>
<proteinExistence type="predicted"/>
<gene>
    <name evidence="4" type="ORF">I206_03253</name>
</gene>
<evidence type="ECO:0000313" key="4">
    <source>
        <dbReference type="EMBL" id="OCF51187.1"/>
    </source>
</evidence>
<dbReference type="InterPro" id="IPR011050">
    <property type="entry name" value="Pectin_lyase_fold/virulence"/>
</dbReference>
<reference evidence="4" key="2">
    <citation type="submission" date="2016-07" db="EMBL/GenBank/DDBJ databases">
        <title>Evolution of pathogenesis and genome organization in the Tremellales.</title>
        <authorList>
            <person name="Cuomo C."/>
            <person name="Litvintseva A."/>
            <person name="Heitman J."/>
            <person name="Chen Y."/>
            <person name="Sun S."/>
            <person name="Springer D."/>
            <person name="Dromer F."/>
            <person name="Young S."/>
            <person name="Zeng Q."/>
            <person name="Chapman S."/>
            <person name="Gujja S."/>
            <person name="Saif S."/>
            <person name="Birren B."/>
        </authorList>
    </citation>
    <scope>NUCLEOTIDE SEQUENCE</scope>
    <source>
        <strain evidence="4">CBS 10737</strain>
    </source>
</reference>
<feature type="compositionally biased region" description="Low complexity" evidence="1">
    <location>
        <begin position="7"/>
        <end position="24"/>
    </location>
</feature>
<evidence type="ECO:0000259" key="3">
    <source>
        <dbReference type="Pfam" id="PF13229"/>
    </source>
</evidence>
<dbReference type="AlphaFoldDB" id="A0A1B9I6M5"/>
<dbReference type="OrthoDB" id="2587928at2759"/>
<evidence type="ECO:0000256" key="1">
    <source>
        <dbReference type="SAM" id="MobiDB-lite"/>
    </source>
</evidence>
<dbReference type="SUPFAM" id="SSF51126">
    <property type="entry name" value="Pectin lyase-like"/>
    <property type="match status" value="1"/>
</dbReference>
<keyword evidence="2" id="KW-1133">Transmembrane helix</keyword>
<keyword evidence="2" id="KW-0812">Transmembrane</keyword>
<feature type="region of interest" description="Disordered" evidence="1">
    <location>
        <begin position="1"/>
        <end position="25"/>
    </location>
</feature>
<dbReference type="Pfam" id="PF13229">
    <property type="entry name" value="Beta_helix"/>
    <property type="match status" value="1"/>
</dbReference>
<accession>A0A1B9I6M5</accession>
<feature type="transmembrane region" description="Helical" evidence="2">
    <location>
        <begin position="709"/>
        <end position="729"/>
    </location>
</feature>
<keyword evidence="2" id="KW-0472">Membrane</keyword>
<reference evidence="4" key="1">
    <citation type="submission" date="2013-07" db="EMBL/GenBank/DDBJ databases">
        <title>The Genome Sequence of Cryptococcus pinus CBS10737.</title>
        <authorList>
            <consortium name="The Broad Institute Genome Sequencing Platform"/>
            <person name="Cuomo C."/>
            <person name="Litvintseva A."/>
            <person name="Chen Y."/>
            <person name="Heitman J."/>
            <person name="Sun S."/>
            <person name="Springer D."/>
            <person name="Dromer F."/>
            <person name="Young S.K."/>
            <person name="Zeng Q."/>
            <person name="Gargeya S."/>
            <person name="Fitzgerald M."/>
            <person name="Abouelleil A."/>
            <person name="Alvarado L."/>
            <person name="Berlin A.M."/>
            <person name="Chapman S.B."/>
            <person name="Dewar J."/>
            <person name="Goldberg J."/>
            <person name="Griggs A."/>
            <person name="Gujja S."/>
            <person name="Hansen M."/>
            <person name="Howarth C."/>
            <person name="Imamovic A."/>
            <person name="Larimer J."/>
            <person name="McCowan C."/>
            <person name="Murphy C."/>
            <person name="Pearson M."/>
            <person name="Priest M."/>
            <person name="Roberts A."/>
            <person name="Saif S."/>
            <person name="Shea T."/>
            <person name="Sykes S."/>
            <person name="Wortman J."/>
            <person name="Nusbaum C."/>
            <person name="Birren B."/>
        </authorList>
    </citation>
    <scope>NUCLEOTIDE SEQUENCE [LARGE SCALE GENOMIC DNA]</scope>
    <source>
        <strain evidence="4">CBS 10737</strain>
    </source>
</reference>
<dbReference type="InterPro" id="IPR039448">
    <property type="entry name" value="Beta_helix"/>
</dbReference>
<feature type="region of interest" description="Disordered" evidence="1">
    <location>
        <begin position="490"/>
        <end position="530"/>
    </location>
</feature>
<feature type="transmembrane region" description="Helical" evidence="2">
    <location>
        <begin position="77"/>
        <end position="95"/>
    </location>
</feature>
<organism evidence="4">
    <name type="scientific">Kwoniella pini CBS 10737</name>
    <dbReference type="NCBI Taxonomy" id="1296096"/>
    <lineage>
        <taxon>Eukaryota</taxon>
        <taxon>Fungi</taxon>
        <taxon>Dikarya</taxon>
        <taxon>Basidiomycota</taxon>
        <taxon>Agaricomycotina</taxon>
        <taxon>Tremellomycetes</taxon>
        <taxon>Tremellales</taxon>
        <taxon>Cryptococcaceae</taxon>
        <taxon>Kwoniella</taxon>
    </lineage>
</organism>
<protein>
    <recommendedName>
        <fullName evidence="3">Right handed beta helix domain-containing protein</fullName>
    </recommendedName>
</protein>
<dbReference type="InterPro" id="IPR012334">
    <property type="entry name" value="Pectin_lyas_fold"/>
</dbReference>
<feature type="compositionally biased region" description="Basic and acidic residues" evidence="1">
    <location>
        <begin position="490"/>
        <end position="510"/>
    </location>
</feature>
<evidence type="ECO:0000256" key="2">
    <source>
        <dbReference type="SAM" id="Phobius"/>
    </source>
</evidence>
<dbReference type="EMBL" id="KI894009">
    <property type="protein sequence ID" value="OCF51187.1"/>
    <property type="molecule type" value="Genomic_DNA"/>
</dbReference>
<feature type="domain" description="Right handed beta helix" evidence="3">
    <location>
        <begin position="206"/>
        <end position="393"/>
    </location>
</feature>
<sequence>MNLYNHQQTSSSSSNSSTRTQDSTIVDSDKSYLLPCPKRRRRRDSSSVVEDPQTMTLKIPSHRTCQRTIGRYSSHSTFFILSCLLVLFLPLISAAPPCVRFADYDSINQMFIDGGPGTKVYLCPNKLYRLSGTIVFTAADQEIATFGYPTGSERAILRVEGLKTSTAIQGDCRRCARVGIRSLIIDGNRKKLGRIINSDDATGLVVLGGNEGQSIKNCWIKNPRGFTGIHIREGDKLQCSGSVIDKNEIGPVGEEYDPDIDGEDPEISPLGRPLADGLSIACKDSFVRDNTFYDNTDASIVIYCSPGTLIHANHITARSLSSMAGILLVDQTPFDGDYSGVLIKQNIIDAASRSIRVGIGIGSTIWSDDTETILKGGTVINNGLKGRYMGFGIVAAGLENWKIKGNWDEATHQGKKSARCFDDPVNPDPMPFMFNEATVKDSEFQPGFQNHDFQYVVCIDGLYDKSNPPKHDLPPLPHDMDNQEAEKEAIPPKDIHKQRQKEEKAQKEQDQESILENSEQVEKSIEDEKDYPVVGEVSPAGFSTGSEVMDDILEHSQQRMLEAIDHLHRRVDILASNLPKKTKGKKEIGNLDPAISTHLEKLQRRIEHLENSQRTLLESAVNMRSSIQLWDQEMSAVGEWQYDILLDVRHKLDLHLNHPDTLHLENIELPQINSPRVVEDHSHPSIERDGLRDLSNKERLNTLNQNDSWGWWFKVLLIQGIVGFGCWGIRNWWKRRRIHSKIL</sequence>